<dbReference type="PANTHER" id="PTHR28083:SF1">
    <property type="entry name" value="GOOD FOR FULL DBP5 ACTIVITY PROTEIN 2"/>
    <property type="match status" value="1"/>
</dbReference>
<evidence type="ECO:0000256" key="1">
    <source>
        <dbReference type="SAM" id="MobiDB-lite"/>
    </source>
</evidence>
<dbReference type="PANTHER" id="PTHR28083">
    <property type="entry name" value="GOOD FOR FULL DBP5 ACTIVITY PROTEIN 2"/>
    <property type="match status" value="1"/>
</dbReference>
<dbReference type="InterPro" id="IPR036397">
    <property type="entry name" value="RNaseH_sf"/>
</dbReference>
<protein>
    <submittedName>
        <fullName evidence="3">Good for full DBP5 activity protein 2</fullName>
    </submittedName>
</protein>
<proteinExistence type="predicted"/>
<dbReference type="InterPro" id="IPR040151">
    <property type="entry name" value="Gfd2/YDR514C-like"/>
</dbReference>
<feature type="compositionally biased region" description="Polar residues" evidence="1">
    <location>
        <begin position="50"/>
        <end position="63"/>
    </location>
</feature>
<reference evidence="3" key="1">
    <citation type="submission" date="2023-06" db="EMBL/GenBank/DDBJ databases">
        <title>Genome-scale phylogeny and comparative genomics of the fungal order Sordariales.</title>
        <authorList>
            <consortium name="Lawrence Berkeley National Laboratory"/>
            <person name="Hensen N."/>
            <person name="Bonometti L."/>
            <person name="Westerberg I."/>
            <person name="Brannstrom I.O."/>
            <person name="Guillou S."/>
            <person name="Cros-Aarteil S."/>
            <person name="Calhoun S."/>
            <person name="Haridas S."/>
            <person name="Kuo A."/>
            <person name="Mondo S."/>
            <person name="Pangilinan J."/>
            <person name="Riley R."/>
            <person name="Labutti K."/>
            <person name="Andreopoulos B."/>
            <person name="Lipzen A."/>
            <person name="Chen C."/>
            <person name="Yanf M."/>
            <person name="Daum C."/>
            <person name="Ng V."/>
            <person name="Clum A."/>
            <person name="Steindorff A."/>
            <person name="Ohm R."/>
            <person name="Martin F."/>
            <person name="Silar P."/>
            <person name="Natvig D."/>
            <person name="Lalanne C."/>
            <person name="Gautier V."/>
            <person name="Ament-Velasquez S.L."/>
            <person name="Kruys A."/>
            <person name="Hutchinson M.I."/>
            <person name="Powell A.J."/>
            <person name="Barry K."/>
            <person name="Miller A.N."/>
            <person name="Grigoriev I.V."/>
            <person name="Debuchy R."/>
            <person name="Gladieux P."/>
            <person name="Thoren M.H."/>
            <person name="Johannesson H."/>
        </authorList>
    </citation>
    <scope>NUCLEOTIDE SEQUENCE</scope>
    <source>
        <strain evidence="3">8032-3</strain>
    </source>
</reference>
<dbReference type="InterPro" id="IPR012337">
    <property type="entry name" value="RNaseH-like_sf"/>
</dbReference>
<dbReference type="Gene3D" id="3.30.420.10">
    <property type="entry name" value="Ribonuclease H-like superfamily/Ribonuclease H"/>
    <property type="match status" value="1"/>
</dbReference>
<dbReference type="Proteomes" id="UP001244011">
    <property type="component" value="Unassembled WGS sequence"/>
</dbReference>
<keyword evidence="4" id="KW-1185">Reference proteome</keyword>
<dbReference type="GO" id="GO:0005634">
    <property type="term" value="C:nucleus"/>
    <property type="evidence" value="ECO:0007669"/>
    <property type="project" value="TreeGrafter"/>
</dbReference>
<feature type="region of interest" description="Disordered" evidence="1">
    <location>
        <begin position="570"/>
        <end position="623"/>
    </location>
</feature>
<dbReference type="GO" id="GO:0003676">
    <property type="term" value="F:nucleic acid binding"/>
    <property type="evidence" value="ECO:0007669"/>
    <property type="project" value="InterPro"/>
</dbReference>
<dbReference type="AlphaFoldDB" id="A0AAJ0BXI4"/>
<sequence length="623" mass="69400">MAQMGEYRKRLEMLTGEKGIWEDYNPASEEGFPGRSNPDSPQMGGKAPSTHPTSTHIRSSATEAGSYKATNLAIAERSVGTAPSQKYQEKMQANGHSTPGIQQRVDWPDCGLEKGQVSPQGAAFCPWKLVKGYPYMFVGKRNGERAAPFFSTTALHENRVWDFFYIHNLSQTNPSPILFVPTYQFQQLLEFVNARLDTDLKVPGGKNIGKFSVSFGRLGHTPRPRFLGRSTDGETFKALEADIPPLDPTDKLDQVPVAAKDDFLEQLKMIHTAMNRKKNSQRNRSDRVASHKAWGRSIKRVQRYLGLRQKATTREGNVPGPGNSLNLDCPTTSEPEGSVVFIAVDIEAYEFNQDIITEVGLAIFDTLKIRKTPPGKGGRNWIPLIDARHIRIKENAWARNRRHVQGCPANFDFGTSEFVKCKDVATFIARIMEAASSTKSFAAPGVSVVKKRPIVLVFHDSSQDVKYLKALGFDIYKTENIVEFADTRDMCQYIKRAQNSTKLATILESLDLRYRFLHNAGNDAVYTMQAMIGLTIKKRQASLTNARTREKAPQQVESTARYPSVDVMGNEIWVPTPPEPEPGEDEGWSSGGEQSDGGDPVKPINPYADHGTSQSAPEKTGWW</sequence>
<accession>A0AAJ0BXI4</accession>
<organism evidence="3 4">
    <name type="scientific">Phialemonium atrogriseum</name>
    <dbReference type="NCBI Taxonomy" id="1093897"/>
    <lineage>
        <taxon>Eukaryota</taxon>
        <taxon>Fungi</taxon>
        <taxon>Dikarya</taxon>
        <taxon>Ascomycota</taxon>
        <taxon>Pezizomycotina</taxon>
        <taxon>Sordariomycetes</taxon>
        <taxon>Sordariomycetidae</taxon>
        <taxon>Cephalothecales</taxon>
        <taxon>Cephalothecaceae</taxon>
        <taxon>Phialemonium</taxon>
    </lineage>
</organism>
<dbReference type="GeneID" id="85305239"/>
<feature type="compositionally biased region" description="Low complexity" evidence="1">
    <location>
        <begin position="591"/>
        <end position="600"/>
    </location>
</feature>
<dbReference type="RefSeq" id="XP_060281905.1">
    <property type="nucleotide sequence ID" value="XM_060422052.1"/>
</dbReference>
<evidence type="ECO:0000259" key="2">
    <source>
        <dbReference type="Pfam" id="PF21762"/>
    </source>
</evidence>
<name>A0AAJ0BXI4_9PEZI</name>
<feature type="compositionally biased region" description="Basic and acidic residues" evidence="1">
    <location>
        <begin position="1"/>
        <end position="12"/>
    </location>
</feature>
<gene>
    <name evidence="3" type="ORF">QBC33DRAFT_131520</name>
</gene>
<evidence type="ECO:0000313" key="3">
    <source>
        <dbReference type="EMBL" id="KAK1765692.1"/>
    </source>
</evidence>
<dbReference type="EMBL" id="MU839014">
    <property type="protein sequence ID" value="KAK1765692.1"/>
    <property type="molecule type" value="Genomic_DNA"/>
</dbReference>
<feature type="domain" description="Gfd2/YDR514C-like C-terminal" evidence="2">
    <location>
        <begin position="340"/>
        <end position="533"/>
    </location>
</feature>
<comment type="caution">
    <text evidence="3">The sequence shown here is derived from an EMBL/GenBank/DDBJ whole genome shotgun (WGS) entry which is preliminary data.</text>
</comment>
<evidence type="ECO:0000313" key="4">
    <source>
        <dbReference type="Proteomes" id="UP001244011"/>
    </source>
</evidence>
<feature type="region of interest" description="Disordered" evidence="1">
    <location>
        <begin position="1"/>
        <end position="64"/>
    </location>
</feature>
<dbReference type="Pfam" id="PF21762">
    <property type="entry name" value="DEDDh_C"/>
    <property type="match status" value="1"/>
</dbReference>
<dbReference type="InterPro" id="IPR048519">
    <property type="entry name" value="Gfd2/YDR514C-like_C"/>
</dbReference>
<dbReference type="SUPFAM" id="SSF53098">
    <property type="entry name" value="Ribonuclease H-like"/>
    <property type="match status" value="1"/>
</dbReference>